<evidence type="ECO:0000256" key="2">
    <source>
        <dbReference type="ARBA" id="ARBA00022703"/>
    </source>
</evidence>
<comment type="caution">
    <text evidence="4">The sequence shown here is derived from an EMBL/GenBank/DDBJ whole genome shotgun (WGS) entry which is preliminary data.</text>
</comment>
<protein>
    <submittedName>
        <fullName evidence="4">BCL-2 like 2 protein</fullName>
    </submittedName>
</protein>
<evidence type="ECO:0000313" key="5">
    <source>
        <dbReference type="Proteomes" id="UP000762676"/>
    </source>
</evidence>
<accession>A0AAV4FSQ1</accession>
<keyword evidence="5" id="KW-1185">Reference proteome</keyword>
<dbReference type="PROSITE" id="PS50062">
    <property type="entry name" value="BCL2_FAMILY"/>
    <property type="match status" value="1"/>
</dbReference>
<evidence type="ECO:0000313" key="4">
    <source>
        <dbReference type="EMBL" id="GFR76021.1"/>
    </source>
</evidence>
<dbReference type="GO" id="GO:0006915">
    <property type="term" value="P:apoptotic process"/>
    <property type="evidence" value="ECO:0007669"/>
    <property type="project" value="UniProtKB-KW"/>
</dbReference>
<dbReference type="InterPro" id="IPR002475">
    <property type="entry name" value="Bcl2-like"/>
</dbReference>
<dbReference type="InterPro" id="IPR046371">
    <property type="entry name" value="Bcl-2_BH1-3"/>
</dbReference>
<dbReference type="InterPro" id="IPR036834">
    <property type="entry name" value="Bcl-2-like_sf"/>
</dbReference>
<dbReference type="Proteomes" id="UP000762676">
    <property type="component" value="Unassembled WGS sequence"/>
</dbReference>
<gene>
    <name evidence="4" type="ORF">ElyMa_005790500</name>
</gene>
<proteinExistence type="inferred from homology"/>
<feature type="domain" description="Bcl-2 Bcl-2 homology region 1-3" evidence="3">
    <location>
        <begin position="59"/>
        <end position="138"/>
    </location>
</feature>
<dbReference type="SUPFAM" id="SSF56854">
    <property type="entry name" value="Bcl-2 inhibitors of programmed cell death"/>
    <property type="match status" value="1"/>
</dbReference>
<dbReference type="Gene3D" id="1.10.437.10">
    <property type="entry name" value="Blc2-like"/>
    <property type="match status" value="1"/>
</dbReference>
<dbReference type="AlphaFoldDB" id="A0AAV4FSQ1"/>
<evidence type="ECO:0000256" key="1">
    <source>
        <dbReference type="ARBA" id="ARBA00009458"/>
    </source>
</evidence>
<dbReference type="GO" id="GO:0042981">
    <property type="term" value="P:regulation of apoptotic process"/>
    <property type="evidence" value="ECO:0007669"/>
    <property type="project" value="InterPro"/>
</dbReference>
<keyword evidence="2" id="KW-0053">Apoptosis</keyword>
<dbReference type="Pfam" id="PF00452">
    <property type="entry name" value="Bcl-2"/>
    <property type="match status" value="1"/>
</dbReference>
<name>A0AAV4FSQ1_9GAST</name>
<comment type="similarity">
    <text evidence="1">Belongs to the Bcl-2 family.</text>
</comment>
<organism evidence="4 5">
    <name type="scientific">Elysia marginata</name>
    <dbReference type="NCBI Taxonomy" id="1093978"/>
    <lineage>
        <taxon>Eukaryota</taxon>
        <taxon>Metazoa</taxon>
        <taxon>Spiralia</taxon>
        <taxon>Lophotrochozoa</taxon>
        <taxon>Mollusca</taxon>
        <taxon>Gastropoda</taxon>
        <taxon>Heterobranchia</taxon>
        <taxon>Euthyneura</taxon>
        <taxon>Panpulmonata</taxon>
        <taxon>Sacoglossa</taxon>
        <taxon>Placobranchoidea</taxon>
        <taxon>Plakobranchidae</taxon>
        <taxon>Elysia</taxon>
    </lineage>
</organism>
<reference evidence="4 5" key="1">
    <citation type="journal article" date="2021" name="Elife">
        <title>Chloroplast acquisition without the gene transfer in kleptoplastic sea slugs, Plakobranchus ocellatus.</title>
        <authorList>
            <person name="Maeda T."/>
            <person name="Takahashi S."/>
            <person name="Yoshida T."/>
            <person name="Shimamura S."/>
            <person name="Takaki Y."/>
            <person name="Nagai Y."/>
            <person name="Toyoda A."/>
            <person name="Suzuki Y."/>
            <person name="Arimoto A."/>
            <person name="Ishii H."/>
            <person name="Satoh N."/>
            <person name="Nishiyama T."/>
            <person name="Hasebe M."/>
            <person name="Maruyama T."/>
            <person name="Minagawa J."/>
            <person name="Obokata J."/>
            <person name="Shigenobu S."/>
        </authorList>
    </citation>
    <scope>NUCLEOTIDE SEQUENCE [LARGE SCALE GENOMIC DNA]</scope>
</reference>
<sequence>MNLVTDIDICFYAQELARHLFGIGQPVDDTFRGRLCAAMDRKMKNLMLSRSVVDVRSKINRMYVENPLNCQENKLVFFKMIADEVFTDSINWGRITVFYFLAIDWFTLVDTVNDTTARFVGTYITNKCGSWIDSEGGWQAYIDFVRTTLDEDDDNDEEAKGLTFGEKLLLGVCLMFAVHCLVPVM</sequence>
<evidence type="ECO:0000259" key="3">
    <source>
        <dbReference type="Pfam" id="PF00452"/>
    </source>
</evidence>
<dbReference type="EMBL" id="BMAT01011622">
    <property type="protein sequence ID" value="GFR76021.1"/>
    <property type="molecule type" value="Genomic_DNA"/>
</dbReference>